<name>A0AAP2ZE14_9EURY</name>
<gene>
    <name evidence="1" type="ORF">OB919_20000</name>
</gene>
<dbReference type="Gene3D" id="2.60.120.200">
    <property type="match status" value="1"/>
</dbReference>
<organism evidence="1 2">
    <name type="scientific">Natronosalvus hydrolyticus</name>
    <dbReference type="NCBI Taxonomy" id="2979988"/>
    <lineage>
        <taxon>Archaea</taxon>
        <taxon>Methanobacteriati</taxon>
        <taxon>Methanobacteriota</taxon>
        <taxon>Stenosarchaea group</taxon>
        <taxon>Halobacteria</taxon>
        <taxon>Halobacteriales</taxon>
        <taxon>Natrialbaceae</taxon>
        <taxon>Natronosalvus</taxon>
    </lineage>
</organism>
<dbReference type="SUPFAM" id="SSF49899">
    <property type="entry name" value="Concanavalin A-like lectins/glucanases"/>
    <property type="match status" value="1"/>
</dbReference>
<keyword evidence="2" id="KW-1185">Reference proteome</keyword>
<comment type="caution">
    <text evidence="1">The sequence shown here is derived from an EMBL/GenBank/DDBJ whole genome shotgun (WGS) entry which is preliminary data.</text>
</comment>
<dbReference type="AlphaFoldDB" id="A0AAP2ZE14"/>
<evidence type="ECO:0000313" key="2">
    <source>
        <dbReference type="Proteomes" id="UP001321047"/>
    </source>
</evidence>
<dbReference type="Proteomes" id="UP001321047">
    <property type="component" value="Unassembled WGS sequence"/>
</dbReference>
<evidence type="ECO:0000313" key="1">
    <source>
        <dbReference type="EMBL" id="MCU4754234.1"/>
    </source>
</evidence>
<accession>A0AAP2ZE14</accession>
<dbReference type="RefSeq" id="WP_342810536.1">
    <property type="nucleotide sequence ID" value="NZ_JAOPJZ010000034.1"/>
</dbReference>
<dbReference type="EMBL" id="JAOPJZ010000034">
    <property type="protein sequence ID" value="MCU4754234.1"/>
    <property type="molecule type" value="Genomic_DNA"/>
</dbReference>
<reference evidence="1 2" key="1">
    <citation type="submission" date="2022-09" db="EMBL/GenBank/DDBJ databases">
        <title>Enrichment on poylsaccharides allowed isolation of novel metabolic and taxonomic groups of Haloarchaea.</title>
        <authorList>
            <person name="Sorokin D.Y."/>
            <person name="Elcheninov A.G."/>
            <person name="Khizhniak T.V."/>
            <person name="Kolganova T.V."/>
            <person name="Kublanov I.V."/>
        </authorList>
    </citation>
    <scope>NUCLEOTIDE SEQUENCE [LARGE SCALE GENOMIC DNA]</scope>
    <source>
        <strain evidence="1 2">AArc-curdl1</strain>
    </source>
</reference>
<proteinExistence type="predicted"/>
<protein>
    <submittedName>
        <fullName evidence="1">Uncharacterized protein</fullName>
    </submittedName>
</protein>
<dbReference type="InterPro" id="IPR013320">
    <property type="entry name" value="ConA-like_dom_sf"/>
</dbReference>
<sequence length="721" mass="81792">MTDYILTLGGPIEDDESDEFTRFEALDVTEGKSSMGSWTATIPLQHEFDTRIFEDVWIYYDDELIFRGELEEYEIDYESTVTTIRGRGMLVELDRRVSFAEYTETTVYDALVDYWDTLDYDALILPPNRELYDNTFISERDHRSLWTFDGTSFINTEGVTIERNRLVFNQTNTLLDDTDDDGDQASTFVTDEPTDWVAMLVVTEEPVSWLRAGLKQMENTWDYVDEEWQTIEHERPQRHHLFRFEFDSDGYEHYRPMLENGDDLIEITRSEVMAPATDGFVHIDEAVVEGTTFEVLQELHEIGSYNFAIRDYDQKAVDVFPVGTTNIEPRWRIVSSTRSKDLTDYANRVTVTGARLDDGSSYTTTAEHEDEISLMQERGVGDDGVIETYVKSTDLATEAEVEDQANRLLEEAITERDESGSLEIVPQMVMPGYSYNVSAWGDSFPYGGQIGSNSLYLDGGAGIEFSYSGTQGDQWTFEYLIHPQRLDRMADDEYYMLHEWGNPSGTTCKIRLYGDGSVELEGDIGDTARTPPNIVRNDHHQRLSITWGPGVSTSTVLINGQPRWESGDPNQILEDPYGGMNWLGIDSDGEHGYVGGLDDVRIWTSYDSVKSSDWILEHAYVDLAGTAENLEECGIYYRFNDDSDPNMAVNYGSANAPTETDGGSAAELIDVEYQDAVGQLDEVQYSLGTGDAMSLDFDISGRIDTEFVLAKRDVRRNRRAL</sequence>